<keyword evidence="6 8" id="KW-1133">Transmembrane helix</keyword>
<keyword evidence="5" id="KW-0573">Peptidoglycan synthesis</keyword>
<evidence type="ECO:0008006" key="11">
    <source>
        <dbReference type="Google" id="ProtNLM"/>
    </source>
</evidence>
<name>A0A2I1IKT6_9ACTO</name>
<dbReference type="GO" id="GO:0034204">
    <property type="term" value="P:lipid translocation"/>
    <property type="evidence" value="ECO:0007669"/>
    <property type="project" value="TreeGrafter"/>
</dbReference>
<evidence type="ECO:0000256" key="2">
    <source>
        <dbReference type="ARBA" id="ARBA00022475"/>
    </source>
</evidence>
<sequence>MGAKGPLKQFLGAAGLISILTLGARIFGFARWFAQFAWVGQGETANAYASANQIPNIIYEVAAGGALAGITIPLLAAPLAKAMKKDVARISSSLLTMSLAVLIPLAILICFGAPLISAWLPAPVGANQASQRELLTSFLRVFAAQIPLYGISVVLTGVLQAHKKFFWPAFAPLLSSVVVIATYGLYGLNPGASDSAGDVSQVAVNVLAWGTTAGVCALSLPLFIPVAKLGIRLRPRIDLTQVEMKRAGALGFAGVGALLAQQFAALSVLSIARAYGDVGTVAIYQYTQAVYMLPYAVLAVPVATAVFPDLARTAAQAGRRGFARATETSTSAVIAVSCVGCGLLIAGAKPVSNVFEFLKPVPGMAHALLALAPGVVGFALIYHLSRVFYAIDRGSIAVAATASGWLITAGGSWALARLLAPAGANGPATLLALSIGSSIGMLSAGVGLEWGLVHIGQKKASRHTLIVLVKCGIPSLACGGLAWLLETPIVAALPGVSGTLAAGVAGLLLVAVGALPALGVVRKGMRNEDHALDGQGSGWGSSSRKASE</sequence>
<dbReference type="RefSeq" id="WP_051141937.1">
    <property type="nucleotide sequence ID" value="NZ_JASOXK010000009.1"/>
</dbReference>
<evidence type="ECO:0000256" key="4">
    <source>
        <dbReference type="ARBA" id="ARBA00022960"/>
    </source>
</evidence>
<feature type="transmembrane region" description="Helical" evidence="8">
    <location>
        <begin position="165"/>
        <end position="186"/>
    </location>
</feature>
<dbReference type="AlphaFoldDB" id="A0A2I1IKT6"/>
<keyword evidence="7 8" id="KW-0472">Membrane</keyword>
<feature type="transmembrane region" description="Helical" evidence="8">
    <location>
        <begin position="497"/>
        <end position="521"/>
    </location>
</feature>
<evidence type="ECO:0000256" key="5">
    <source>
        <dbReference type="ARBA" id="ARBA00022984"/>
    </source>
</evidence>
<dbReference type="STRING" id="33007.HMPREF3198_01735"/>
<comment type="subcellular location">
    <subcellularLocation>
        <location evidence="1">Cell membrane</location>
        <topology evidence="1">Multi-pass membrane protein</topology>
    </subcellularLocation>
</comment>
<evidence type="ECO:0000256" key="1">
    <source>
        <dbReference type="ARBA" id="ARBA00004651"/>
    </source>
</evidence>
<feature type="transmembrane region" description="Helical" evidence="8">
    <location>
        <begin position="363"/>
        <end position="384"/>
    </location>
</feature>
<comment type="caution">
    <text evidence="9">The sequence shown here is derived from an EMBL/GenBank/DDBJ whole genome shotgun (WGS) entry which is preliminary data.</text>
</comment>
<dbReference type="InterPro" id="IPR004268">
    <property type="entry name" value="MurJ"/>
</dbReference>
<dbReference type="EMBL" id="PKKO01000005">
    <property type="protein sequence ID" value="PKY71734.1"/>
    <property type="molecule type" value="Genomic_DNA"/>
</dbReference>
<gene>
    <name evidence="9" type="ORF">CYJ19_08400</name>
</gene>
<dbReference type="GO" id="GO:0005886">
    <property type="term" value="C:plasma membrane"/>
    <property type="evidence" value="ECO:0007669"/>
    <property type="project" value="UniProtKB-SubCell"/>
</dbReference>
<keyword evidence="4" id="KW-0133">Cell shape</keyword>
<dbReference type="InterPro" id="IPR051050">
    <property type="entry name" value="Lipid_II_flippase_MurJ/MviN"/>
</dbReference>
<feature type="transmembrane region" description="Helical" evidence="8">
    <location>
        <begin position="12"/>
        <end position="34"/>
    </location>
</feature>
<dbReference type="GO" id="GO:0008360">
    <property type="term" value="P:regulation of cell shape"/>
    <property type="evidence" value="ECO:0007669"/>
    <property type="project" value="UniProtKB-KW"/>
</dbReference>
<evidence type="ECO:0000256" key="6">
    <source>
        <dbReference type="ARBA" id="ARBA00022989"/>
    </source>
</evidence>
<feature type="transmembrane region" description="Helical" evidence="8">
    <location>
        <begin position="465"/>
        <end position="485"/>
    </location>
</feature>
<keyword evidence="3 8" id="KW-0812">Transmembrane</keyword>
<feature type="transmembrane region" description="Helical" evidence="8">
    <location>
        <begin position="428"/>
        <end position="453"/>
    </location>
</feature>
<dbReference type="PANTHER" id="PTHR47019:SF1">
    <property type="entry name" value="LIPID II FLIPPASE MURJ"/>
    <property type="match status" value="1"/>
</dbReference>
<evidence type="ECO:0000313" key="9">
    <source>
        <dbReference type="EMBL" id="PKY71734.1"/>
    </source>
</evidence>
<feature type="transmembrane region" description="Helical" evidence="8">
    <location>
        <begin position="248"/>
        <end position="272"/>
    </location>
</feature>
<dbReference type="GO" id="GO:0015648">
    <property type="term" value="F:lipid-linked peptidoglycan transporter activity"/>
    <property type="evidence" value="ECO:0007669"/>
    <property type="project" value="TreeGrafter"/>
</dbReference>
<keyword evidence="2" id="KW-1003">Cell membrane</keyword>
<feature type="transmembrane region" description="Helical" evidence="8">
    <location>
        <begin position="396"/>
        <end position="416"/>
    </location>
</feature>
<dbReference type="Pfam" id="PF03023">
    <property type="entry name" value="MurJ"/>
    <property type="match status" value="1"/>
</dbReference>
<protein>
    <recommendedName>
        <fullName evidence="11">Virulence factor MviN</fullName>
    </recommendedName>
</protein>
<reference evidence="9 10" key="1">
    <citation type="submission" date="2017-12" db="EMBL/GenBank/DDBJ databases">
        <title>Phylogenetic diversity of female urinary microbiome.</title>
        <authorList>
            <person name="Thomas-White K."/>
            <person name="Wolfe A.J."/>
        </authorList>
    </citation>
    <scope>NUCLEOTIDE SEQUENCE [LARGE SCALE GENOMIC DNA]</scope>
    <source>
        <strain evidence="9 10">UMB0402</strain>
    </source>
</reference>
<feature type="transmembrane region" description="Helical" evidence="8">
    <location>
        <begin position="206"/>
        <end position="227"/>
    </location>
</feature>
<evidence type="ECO:0000256" key="8">
    <source>
        <dbReference type="SAM" id="Phobius"/>
    </source>
</evidence>
<evidence type="ECO:0000313" key="10">
    <source>
        <dbReference type="Proteomes" id="UP000235122"/>
    </source>
</evidence>
<dbReference type="PANTHER" id="PTHR47019">
    <property type="entry name" value="LIPID II FLIPPASE MURJ"/>
    <property type="match status" value="1"/>
</dbReference>
<dbReference type="PRINTS" id="PR01806">
    <property type="entry name" value="VIRFACTRMVIN"/>
</dbReference>
<feature type="transmembrane region" description="Helical" evidence="8">
    <location>
        <begin position="92"/>
        <end position="117"/>
    </location>
</feature>
<accession>A0A2I1IKT6</accession>
<dbReference type="GO" id="GO:0009252">
    <property type="term" value="P:peptidoglycan biosynthetic process"/>
    <property type="evidence" value="ECO:0007669"/>
    <property type="project" value="UniProtKB-KW"/>
</dbReference>
<evidence type="ECO:0000256" key="3">
    <source>
        <dbReference type="ARBA" id="ARBA00022692"/>
    </source>
</evidence>
<feature type="transmembrane region" description="Helical" evidence="8">
    <location>
        <begin position="332"/>
        <end position="351"/>
    </location>
</feature>
<proteinExistence type="predicted"/>
<feature type="transmembrane region" description="Helical" evidence="8">
    <location>
        <begin position="57"/>
        <end position="80"/>
    </location>
</feature>
<feature type="transmembrane region" description="Helical" evidence="8">
    <location>
        <begin position="137"/>
        <end position="158"/>
    </location>
</feature>
<keyword evidence="10" id="KW-1185">Reference proteome</keyword>
<evidence type="ECO:0000256" key="7">
    <source>
        <dbReference type="ARBA" id="ARBA00023136"/>
    </source>
</evidence>
<organism evidence="9 10">
    <name type="scientific">Winkia neuii</name>
    <dbReference type="NCBI Taxonomy" id="33007"/>
    <lineage>
        <taxon>Bacteria</taxon>
        <taxon>Bacillati</taxon>
        <taxon>Actinomycetota</taxon>
        <taxon>Actinomycetes</taxon>
        <taxon>Actinomycetales</taxon>
        <taxon>Actinomycetaceae</taxon>
        <taxon>Winkia</taxon>
    </lineage>
</organism>
<dbReference type="Proteomes" id="UP000235122">
    <property type="component" value="Unassembled WGS sequence"/>
</dbReference>
<feature type="transmembrane region" description="Helical" evidence="8">
    <location>
        <begin position="292"/>
        <end position="311"/>
    </location>
</feature>